<evidence type="ECO:0000313" key="1">
    <source>
        <dbReference type="EMBL" id="KGN56370.1"/>
    </source>
</evidence>
<dbReference type="Proteomes" id="UP000029981">
    <property type="component" value="Chromosome 3"/>
</dbReference>
<name>A0A0A0L2Z8_CUCSA</name>
<reference evidence="1 2" key="1">
    <citation type="journal article" date="2009" name="Nat. Genet.">
        <title>The genome of the cucumber, Cucumis sativus L.</title>
        <authorList>
            <person name="Huang S."/>
            <person name="Li R."/>
            <person name="Zhang Z."/>
            <person name="Li L."/>
            <person name="Gu X."/>
            <person name="Fan W."/>
            <person name="Lucas W.J."/>
            <person name="Wang X."/>
            <person name="Xie B."/>
            <person name="Ni P."/>
            <person name="Ren Y."/>
            <person name="Zhu H."/>
            <person name="Li J."/>
            <person name="Lin K."/>
            <person name="Jin W."/>
            <person name="Fei Z."/>
            <person name="Li G."/>
            <person name="Staub J."/>
            <person name="Kilian A."/>
            <person name="van der Vossen E.A."/>
            <person name="Wu Y."/>
            <person name="Guo J."/>
            <person name="He J."/>
            <person name="Jia Z."/>
            <person name="Ren Y."/>
            <person name="Tian G."/>
            <person name="Lu Y."/>
            <person name="Ruan J."/>
            <person name="Qian W."/>
            <person name="Wang M."/>
            <person name="Huang Q."/>
            <person name="Li B."/>
            <person name="Xuan Z."/>
            <person name="Cao J."/>
            <person name="Asan"/>
            <person name="Wu Z."/>
            <person name="Zhang J."/>
            <person name="Cai Q."/>
            <person name="Bai Y."/>
            <person name="Zhao B."/>
            <person name="Han Y."/>
            <person name="Li Y."/>
            <person name="Li X."/>
            <person name="Wang S."/>
            <person name="Shi Q."/>
            <person name="Liu S."/>
            <person name="Cho W.K."/>
            <person name="Kim J.Y."/>
            <person name="Xu Y."/>
            <person name="Heller-Uszynska K."/>
            <person name="Miao H."/>
            <person name="Cheng Z."/>
            <person name="Zhang S."/>
            <person name="Wu J."/>
            <person name="Yang Y."/>
            <person name="Kang H."/>
            <person name="Li M."/>
            <person name="Liang H."/>
            <person name="Ren X."/>
            <person name="Shi Z."/>
            <person name="Wen M."/>
            <person name="Jian M."/>
            <person name="Yang H."/>
            <person name="Zhang G."/>
            <person name="Yang Z."/>
            <person name="Chen R."/>
            <person name="Liu S."/>
            <person name="Li J."/>
            <person name="Ma L."/>
            <person name="Liu H."/>
            <person name="Zhou Y."/>
            <person name="Zhao J."/>
            <person name="Fang X."/>
            <person name="Li G."/>
            <person name="Fang L."/>
            <person name="Li Y."/>
            <person name="Liu D."/>
            <person name="Zheng H."/>
            <person name="Zhang Y."/>
            <person name="Qin N."/>
            <person name="Li Z."/>
            <person name="Yang G."/>
            <person name="Yang S."/>
            <person name="Bolund L."/>
            <person name="Kristiansen K."/>
            <person name="Zheng H."/>
            <person name="Li S."/>
            <person name="Zhang X."/>
            <person name="Yang H."/>
            <person name="Wang J."/>
            <person name="Sun R."/>
            <person name="Zhang B."/>
            <person name="Jiang S."/>
            <person name="Wang J."/>
            <person name="Du Y."/>
            <person name="Li S."/>
        </authorList>
    </citation>
    <scope>NUCLEOTIDE SEQUENCE [LARGE SCALE GENOMIC DNA]</scope>
    <source>
        <strain evidence="2">cv. 9930</strain>
    </source>
</reference>
<dbReference type="AlphaFoldDB" id="A0A0A0L2Z8"/>
<organism evidence="1 2">
    <name type="scientific">Cucumis sativus</name>
    <name type="common">Cucumber</name>
    <dbReference type="NCBI Taxonomy" id="3659"/>
    <lineage>
        <taxon>Eukaryota</taxon>
        <taxon>Viridiplantae</taxon>
        <taxon>Streptophyta</taxon>
        <taxon>Embryophyta</taxon>
        <taxon>Tracheophyta</taxon>
        <taxon>Spermatophyta</taxon>
        <taxon>Magnoliopsida</taxon>
        <taxon>eudicotyledons</taxon>
        <taxon>Gunneridae</taxon>
        <taxon>Pentapetalae</taxon>
        <taxon>rosids</taxon>
        <taxon>fabids</taxon>
        <taxon>Cucurbitales</taxon>
        <taxon>Cucurbitaceae</taxon>
        <taxon>Benincaseae</taxon>
        <taxon>Cucumis</taxon>
    </lineage>
</organism>
<dbReference type="Gramene" id="KGN56370">
    <property type="protein sequence ID" value="KGN56370"/>
    <property type="gene ID" value="Csa_3G118050"/>
</dbReference>
<gene>
    <name evidence="1" type="ORF">Csa_3G118050</name>
</gene>
<reference evidence="1 2" key="4">
    <citation type="journal article" date="2011" name="BMC Genomics">
        <title>RNA-Seq improves annotation of protein-coding genes in the cucumber genome.</title>
        <authorList>
            <person name="Li Z."/>
            <person name="Zhang Z."/>
            <person name="Yan P."/>
            <person name="Huang S."/>
            <person name="Fei Z."/>
            <person name="Lin K."/>
        </authorList>
    </citation>
    <scope>NUCLEOTIDE SEQUENCE [LARGE SCALE GENOMIC DNA]</scope>
    <source>
        <strain evidence="2">cv. 9930</strain>
    </source>
</reference>
<sequence length="154" mass="17474">MLVVPKVSKGSKTSIYCGSWVMDYALSGSKTKNICRRVGRGWVNGSCAAGKRKCKVSIEYGFCEKLNHKAIPPEVAPKDWKWAVTARSITLLCSVSSSTSESSRFFPVSISHLRCPNLERSLRLYDRDFNRFSRLWLINTFPEHHAYHSWAAID</sequence>
<evidence type="ECO:0000313" key="2">
    <source>
        <dbReference type="Proteomes" id="UP000029981"/>
    </source>
</evidence>
<proteinExistence type="predicted"/>
<dbReference type="EMBL" id="CM002924">
    <property type="protein sequence ID" value="KGN56370.1"/>
    <property type="molecule type" value="Genomic_DNA"/>
</dbReference>
<reference evidence="1 2" key="2">
    <citation type="journal article" date="2009" name="PLoS ONE">
        <title>An integrated genetic and cytogenetic map of the cucumber genome.</title>
        <authorList>
            <person name="Ren Y."/>
            <person name="Zhang Z."/>
            <person name="Liu J."/>
            <person name="Staub J.E."/>
            <person name="Han Y."/>
            <person name="Cheng Z."/>
            <person name="Li X."/>
            <person name="Lu J."/>
            <person name="Miao H."/>
            <person name="Kang H."/>
            <person name="Xie B."/>
            <person name="Gu X."/>
            <person name="Wang X."/>
            <person name="Du Y."/>
            <person name="Jin W."/>
            <person name="Huang S."/>
        </authorList>
    </citation>
    <scope>NUCLEOTIDE SEQUENCE [LARGE SCALE GENOMIC DNA]</scope>
    <source>
        <strain evidence="2">cv. 9930</strain>
    </source>
</reference>
<keyword evidence="2" id="KW-1185">Reference proteome</keyword>
<accession>A0A0A0L2Z8</accession>
<protein>
    <submittedName>
        <fullName evidence="1">Uncharacterized protein</fullName>
    </submittedName>
</protein>
<reference evidence="1 2" key="3">
    <citation type="journal article" date="2010" name="BMC Genomics">
        <title>Transcriptome sequencing and comparative analysis of cucumber flowers with different sex types.</title>
        <authorList>
            <person name="Guo S."/>
            <person name="Zheng Y."/>
            <person name="Joung J.G."/>
            <person name="Liu S."/>
            <person name="Zhang Z."/>
            <person name="Crasta O.R."/>
            <person name="Sobral B.W."/>
            <person name="Xu Y."/>
            <person name="Huang S."/>
            <person name="Fei Z."/>
        </authorList>
    </citation>
    <scope>NUCLEOTIDE SEQUENCE [LARGE SCALE GENOMIC DNA]</scope>
    <source>
        <strain evidence="2">cv. 9930</strain>
    </source>
</reference>